<keyword evidence="2" id="KW-0677">Repeat</keyword>
<dbReference type="AlphaFoldDB" id="A0AAD9K0Y0"/>
<dbReference type="FunFam" id="2.10.25.10:FF:000240">
    <property type="entry name" value="Vitamin K-dependent protein S"/>
    <property type="match status" value="1"/>
</dbReference>
<dbReference type="Proteomes" id="UP001208570">
    <property type="component" value="Unassembled WGS sequence"/>
</dbReference>
<dbReference type="PANTHER" id="PTHR24251:SF37">
    <property type="entry name" value="CUB DOMAIN-CONTAINING PROTEIN"/>
    <property type="match status" value="1"/>
</dbReference>
<dbReference type="GO" id="GO:0005509">
    <property type="term" value="F:calcium ion binding"/>
    <property type="evidence" value="ECO:0007669"/>
    <property type="project" value="InterPro"/>
</dbReference>
<dbReference type="PROSITE" id="PS01186">
    <property type="entry name" value="EGF_2"/>
    <property type="match status" value="1"/>
</dbReference>
<dbReference type="Gene3D" id="2.60.120.290">
    <property type="entry name" value="Spermadhesin, CUB domain"/>
    <property type="match status" value="3"/>
</dbReference>
<keyword evidence="8" id="KW-1185">Reference proteome</keyword>
<dbReference type="SMART" id="SM00179">
    <property type="entry name" value="EGF_CA"/>
    <property type="match status" value="1"/>
</dbReference>
<feature type="domain" description="CUB" evidence="6">
    <location>
        <begin position="112"/>
        <end position="236"/>
    </location>
</feature>
<evidence type="ECO:0000256" key="1">
    <source>
        <dbReference type="ARBA" id="ARBA00022536"/>
    </source>
</evidence>
<evidence type="ECO:0000256" key="4">
    <source>
        <dbReference type="PROSITE-ProRule" id="PRU00059"/>
    </source>
</evidence>
<dbReference type="InterPro" id="IPR035914">
    <property type="entry name" value="Sperma_CUB_dom_sf"/>
</dbReference>
<feature type="region of interest" description="Disordered" evidence="5">
    <location>
        <begin position="516"/>
        <end position="569"/>
    </location>
</feature>
<dbReference type="SUPFAM" id="SSF49854">
    <property type="entry name" value="Spermadhesin, CUB domain"/>
    <property type="match status" value="3"/>
</dbReference>
<reference evidence="7" key="1">
    <citation type="journal article" date="2023" name="Mol. Biol. Evol.">
        <title>Third-Generation Sequencing Reveals the Adaptive Role of the Epigenome in Three Deep-Sea Polychaetes.</title>
        <authorList>
            <person name="Perez M."/>
            <person name="Aroh O."/>
            <person name="Sun Y."/>
            <person name="Lan Y."/>
            <person name="Juniper S.K."/>
            <person name="Young C.R."/>
            <person name="Angers B."/>
            <person name="Qian P.Y."/>
        </authorList>
    </citation>
    <scope>NUCLEOTIDE SEQUENCE</scope>
    <source>
        <strain evidence="7">P08H-3</strain>
    </source>
</reference>
<evidence type="ECO:0000313" key="8">
    <source>
        <dbReference type="Proteomes" id="UP001208570"/>
    </source>
</evidence>
<dbReference type="Pfam" id="PF14670">
    <property type="entry name" value="FXa_inhibition"/>
    <property type="match status" value="1"/>
</dbReference>
<dbReference type="Pfam" id="PF00431">
    <property type="entry name" value="CUB"/>
    <property type="match status" value="3"/>
</dbReference>
<comment type="caution">
    <text evidence="4">Lacks conserved residue(s) required for the propagation of feature annotation.</text>
</comment>
<dbReference type="InterPro" id="IPR000742">
    <property type="entry name" value="EGF"/>
</dbReference>
<organism evidence="7 8">
    <name type="scientific">Paralvinella palmiformis</name>
    <dbReference type="NCBI Taxonomy" id="53620"/>
    <lineage>
        <taxon>Eukaryota</taxon>
        <taxon>Metazoa</taxon>
        <taxon>Spiralia</taxon>
        <taxon>Lophotrochozoa</taxon>
        <taxon>Annelida</taxon>
        <taxon>Polychaeta</taxon>
        <taxon>Sedentaria</taxon>
        <taxon>Canalipalpata</taxon>
        <taxon>Terebellida</taxon>
        <taxon>Terebelliformia</taxon>
        <taxon>Alvinellidae</taxon>
        <taxon>Paralvinella</taxon>
    </lineage>
</organism>
<evidence type="ECO:0000256" key="5">
    <source>
        <dbReference type="SAM" id="MobiDB-lite"/>
    </source>
</evidence>
<dbReference type="InterPro" id="IPR000152">
    <property type="entry name" value="EGF-type_Asp/Asn_hydroxyl_site"/>
</dbReference>
<feature type="domain" description="CUB" evidence="6">
    <location>
        <begin position="280"/>
        <end position="392"/>
    </location>
</feature>
<evidence type="ECO:0000259" key="6">
    <source>
        <dbReference type="PROSITE" id="PS01180"/>
    </source>
</evidence>
<feature type="domain" description="CUB" evidence="6">
    <location>
        <begin position="393"/>
        <end position="511"/>
    </location>
</feature>
<feature type="compositionally biased region" description="Polar residues" evidence="5">
    <location>
        <begin position="519"/>
        <end position="539"/>
    </location>
</feature>
<dbReference type="Gene3D" id="2.10.25.10">
    <property type="entry name" value="Laminin"/>
    <property type="match status" value="1"/>
</dbReference>
<dbReference type="FunFam" id="2.60.120.290:FF:000013">
    <property type="entry name" value="Membrane frizzled-related protein"/>
    <property type="match status" value="1"/>
</dbReference>
<keyword evidence="3" id="KW-1015">Disulfide bond</keyword>
<comment type="caution">
    <text evidence="7">The sequence shown here is derived from an EMBL/GenBank/DDBJ whole genome shotgun (WGS) entry which is preliminary data.</text>
</comment>
<dbReference type="PANTHER" id="PTHR24251">
    <property type="entry name" value="OVOCHYMASE-RELATED"/>
    <property type="match status" value="1"/>
</dbReference>
<feature type="compositionally biased region" description="Basic and acidic residues" evidence="5">
    <location>
        <begin position="548"/>
        <end position="569"/>
    </location>
</feature>
<evidence type="ECO:0000313" key="7">
    <source>
        <dbReference type="EMBL" id="KAK2162516.1"/>
    </source>
</evidence>
<accession>A0AAD9K0Y0</accession>
<dbReference type="InterPro" id="IPR000859">
    <property type="entry name" value="CUB_dom"/>
</dbReference>
<name>A0AAD9K0Y0_9ANNE</name>
<evidence type="ECO:0000256" key="2">
    <source>
        <dbReference type="ARBA" id="ARBA00022737"/>
    </source>
</evidence>
<gene>
    <name evidence="7" type="ORF">LSH36_97g06050</name>
</gene>
<sequence>MDGPVARHWVMDGPVARHWVMDGPVARHWVMDGPVARHWVMDGPVARHWVMDGPVARHWVMDGPVARHWVMDGPVARHWVMDGPVARHWVMDGPVARHWVMEARHSPSLFLCARKLHDIQKPSRVIPNGQWPPDSDRIPYYSISVSSFPLEGKETAISIHHWNSYKEIKPTFGKIKCEYDSVEVRSGLDSEGTLHGVFCGTELPESITSSGNTLRVIFSTDNSVQKTGFAAKYFTDKDECAVDNGGCMQICKNTVGSYTCACFNGYMLHENMHDCKEGGCQHEITAPVGEINSPSWPEMYPSRKECVWHFTTTPGHRIKLQFNDFDLEHHDECMYDHVKIYDGDDASDRSLGRYCGSRIPDPIISSSNRMYMVFYSDASLQKKGFRATHTTVCGGRLIASSKAQELYSHAKYGDQNYNNQEDCDWLLYAQDQDYKVRFRFLEFEVEDETDCGYDYVEVYDGKDRSAPRLGPRYCGNEIPPEFVSSGRYLLIHFRTDDTINWKGFSAAFVLASPDAAPVTQPTAGGTPSYNNRGTKSKSYNKLPVDRSGMIEEDRRQMRGRDHDRDYIAG</sequence>
<dbReference type="InterPro" id="IPR001881">
    <property type="entry name" value="EGF-like_Ca-bd_dom"/>
</dbReference>
<dbReference type="PROSITE" id="PS01180">
    <property type="entry name" value="CUB"/>
    <property type="match status" value="3"/>
</dbReference>
<dbReference type="InterPro" id="IPR018097">
    <property type="entry name" value="EGF_Ca-bd_CS"/>
</dbReference>
<evidence type="ECO:0000256" key="3">
    <source>
        <dbReference type="ARBA" id="ARBA00023157"/>
    </source>
</evidence>
<dbReference type="EMBL" id="JAODUP010000097">
    <property type="protein sequence ID" value="KAK2162516.1"/>
    <property type="molecule type" value="Genomic_DNA"/>
</dbReference>
<keyword evidence="1" id="KW-0245">EGF-like domain</keyword>
<protein>
    <recommendedName>
        <fullName evidence="6">CUB domain-containing protein</fullName>
    </recommendedName>
</protein>
<dbReference type="SUPFAM" id="SSF57196">
    <property type="entry name" value="EGF/Laminin"/>
    <property type="match status" value="1"/>
</dbReference>
<dbReference type="SMART" id="SM00042">
    <property type="entry name" value="CUB"/>
    <property type="match status" value="3"/>
</dbReference>
<dbReference type="CDD" id="cd00054">
    <property type="entry name" value="EGF_CA"/>
    <property type="match status" value="1"/>
</dbReference>
<proteinExistence type="predicted"/>
<dbReference type="CDD" id="cd00041">
    <property type="entry name" value="CUB"/>
    <property type="match status" value="3"/>
</dbReference>
<dbReference type="PROSITE" id="PS00010">
    <property type="entry name" value="ASX_HYDROXYL"/>
    <property type="match status" value="1"/>
</dbReference>
<dbReference type="SMART" id="SM00181">
    <property type="entry name" value="EGF"/>
    <property type="match status" value="1"/>
</dbReference>
<dbReference type="FunFam" id="2.60.120.290:FF:000005">
    <property type="entry name" value="Procollagen C-endopeptidase enhancer 1"/>
    <property type="match status" value="1"/>
</dbReference>
<dbReference type="PROSITE" id="PS01187">
    <property type="entry name" value="EGF_CA"/>
    <property type="match status" value="1"/>
</dbReference>